<gene>
    <name evidence="1" type="ORF">ACFYTH_35330</name>
</gene>
<reference evidence="1 2" key="1">
    <citation type="submission" date="2024-10" db="EMBL/GenBank/DDBJ databases">
        <title>The Natural Products Discovery Center: Release of the First 8490 Sequenced Strains for Exploring Actinobacteria Biosynthetic Diversity.</title>
        <authorList>
            <person name="Kalkreuter E."/>
            <person name="Kautsar S.A."/>
            <person name="Yang D."/>
            <person name="Bader C.D."/>
            <person name="Teijaro C.N."/>
            <person name="Fluegel L."/>
            <person name="Davis C.M."/>
            <person name="Simpson J.R."/>
            <person name="Lauterbach L."/>
            <person name="Steele A.D."/>
            <person name="Gui C."/>
            <person name="Meng S."/>
            <person name="Li G."/>
            <person name="Viehrig K."/>
            <person name="Ye F."/>
            <person name="Su P."/>
            <person name="Kiefer A.F."/>
            <person name="Nichols A."/>
            <person name="Cepeda A.J."/>
            <person name="Yan W."/>
            <person name="Fan B."/>
            <person name="Jiang Y."/>
            <person name="Adhikari A."/>
            <person name="Zheng C.-J."/>
            <person name="Schuster L."/>
            <person name="Cowan T.M."/>
            <person name="Smanski M.J."/>
            <person name="Chevrette M.G."/>
            <person name="De Carvalho L.P.S."/>
            <person name="Shen B."/>
        </authorList>
    </citation>
    <scope>NUCLEOTIDE SEQUENCE [LARGE SCALE GENOMIC DNA]</scope>
    <source>
        <strain evidence="1 2">NPDC004550</strain>
    </source>
</reference>
<proteinExistence type="predicted"/>
<name>A0ABW6NW45_9NOCA</name>
<sequence length="113" mass="10867">MGDAKDGDDGVGAGDFDFSDECFDHSFVGVVGAGGDQLADVVGDAGERGGVGSGGGGVESDCEFVAAVGELAAGGAEVGETVADESFVHGAVLERCEVAVDLVVGVGDLGVDG</sequence>
<accession>A0ABW6NW45</accession>
<organism evidence="1 2">
    <name type="scientific">Nocardia africana</name>
    <dbReference type="NCBI Taxonomy" id="134964"/>
    <lineage>
        <taxon>Bacteria</taxon>
        <taxon>Bacillati</taxon>
        <taxon>Actinomycetota</taxon>
        <taxon>Actinomycetes</taxon>
        <taxon>Mycobacteriales</taxon>
        <taxon>Nocardiaceae</taxon>
        <taxon>Nocardia</taxon>
    </lineage>
</organism>
<protein>
    <submittedName>
        <fullName evidence="1">Uncharacterized protein</fullName>
    </submittedName>
</protein>
<comment type="caution">
    <text evidence="1">The sequence shown here is derived from an EMBL/GenBank/DDBJ whole genome shotgun (WGS) entry which is preliminary data.</text>
</comment>
<evidence type="ECO:0000313" key="2">
    <source>
        <dbReference type="Proteomes" id="UP001601521"/>
    </source>
</evidence>
<keyword evidence="2" id="KW-1185">Reference proteome</keyword>
<dbReference type="Proteomes" id="UP001601521">
    <property type="component" value="Unassembled WGS sequence"/>
</dbReference>
<dbReference type="EMBL" id="JBIALX010000034">
    <property type="protein sequence ID" value="MFF0458647.1"/>
    <property type="molecule type" value="Genomic_DNA"/>
</dbReference>
<dbReference type="RefSeq" id="WP_387256296.1">
    <property type="nucleotide sequence ID" value="NZ_JBIALX010000034.1"/>
</dbReference>
<evidence type="ECO:0000313" key="1">
    <source>
        <dbReference type="EMBL" id="MFF0458647.1"/>
    </source>
</evidence>